<evidence type="ECO:0000313" key="1">
    <source>
        <dbReference type="EMBL" id="MDM5272671.1"/>
    </source>
</evidence>
<evidence type="ECO:0008006" key="3">
    <source>
        <dbReference type="Google" id="ProtNLM"/>
    </source>
</evidence>
<dbReference type="Proteomes" id="UP001169069">
    <property type="component" value="Unassembled WGS sequence"/>
</dbReference>
<dbReference type="RefSeq" id="WP_289414513.1">
    <property type="nucleotide sequence ID" value="NZ_JAQIBD010000005.1"/>
</dbReference>
<keyword evidence="2" id="KW-1185">Reference proteome</keyword>
<dbReference type="EMBL" id="JAQIBD010000005">
    <property type="protein sequence ID" value="MDM5272671.1"/>
    <property type="molecule type" value="Genomic_DNA"/>
</dbReference>
<name>A0ABT7R0R8_9BACT</name>
<proteinExistence type="predicted"/>
<protein>
    <recommendedName>
        <fullName evidence="3">Ig-like domain-containing protein</fullName>
    </recommendedName>
</protein>
<evidence type="ECO:0000313" key="2">
    <source>
        <dbReference type="Proteomes" id="UP001169069"/>
    </source>
</evidence>
<dbReference type="PROSITE" id="PS51257">
    <property type="entry name" value="PROKAR_LIPOPROTEIN"/>
    <property type="match status" value="1"/>
</dbReference>
<comment type="caution">
    <text evidence="1">The sequence shown here is derived from an EMBL/GenBank/DDBJ whole genome shotgun (WGS) entry which is preliminary data.</text>
</comment>
<reference evidence="1" key="1">
    <citation type="submission" date="2023-01" db="EMBL/GenBank/DDBJ databases">
        <title>Sulfurovum sp. zt1-1 genome assembly.</title>
        <authorList>
            <person name="Wang J."/>
        </authorList>
    </citation>
    <scope>NUCLEOTIDE SEQUENCE</scope>
    <source>
        <strain evidence="1">Zt1-1</strain>
    </source>
</reference>
<accession>A0ABT7R0R8</accession>
<sequence>MKKNISFLLSIIALIMVGCGGGGSGGFIDIAAIIEHKDFYRYIEAEEKYLKELFDGNGTLMKEVYTLDNVKEGNSTSEYLIDGAYVYITENNVTERCRVEDNNKSVTFSCIEVGVTGAAVDTVRWFELDDALANPE</sequence>
<organism evidence="1 2">
    <name type="scientific">Sulfurovum zhangzhouensis</name>
    <dbReference type="NCBI Taxonomy" id="3019067"/>
    <lineage>
        <taxon>Bacteria</taxon>
        <taxon>Pseudomonadati</taxon>
        <taxon>Campylobacterota</taxon>
        <taxon>Epsilonproteobacteria</taxon>
        <taxon>Campylobacterales</taxon>
        <taxon>Sulfurovaceae</taxon>
        <taxon>Sulfurovum</taxon>
    </lineage>
</organism>
<gene>
    <name evidence="1" type="ORF">PGH07_10855</name>
</gene>